<evidence type="ECO:0000256" key="3">
    <source>
        <dbReference type="ARBA" id="ARBA00012584"/>
    </source>
</evidence>
<dbReference type="PANTHER" id="PTHR17490">
    <property type="entry name" value="SUA5"/>
    <property type="match status" value="1"/>
</dbReference>
<dbReference type="GO" id="GO:0008033">
    <property type="term" value="P:tRNA processing"/>
    <property type="evidence" value="ECO:0007669"/>
    <property type="project" value="UniProtKB-KW"/>
</dbReference>
<evidence type="ECO:0000313" key="16">
    <source>
        <dbReference type="EMBL" id="MDQ0314368.1"/>
    </source>
</evidence>
<feature type="binding site" evidence="14">
    <location>
        <position position="68"/>
    </location>
    <ligand>
        <name>L-threonine</name>
        <dbReference type="ChEBI" id="CHEBI:57926"/>
    </ligand>
</feature>
<keyword evidence="10 13" id="KW-0067">ATP-binding</keyword>
<evidence type="ECO:0000256" key="7">
    <source>
        <dbReference type="ARBA" id="ARBA00022694"/>
    </source>
</evidence>
<feature type="binding site" evidence="14">
    <location>
        <position position="77"/>
    </location>
    <ligand>
        <name>L-threonine</name>
        <dbReference type="ChEBI" id="CHEBI:57926"/>
    </ligand>
</feature>
<evidence type="ECO:0000256" key="12">
    <source>
        <dbReference type="ARBA" id="ARBA00048366"/>
    </source>
</evidence>
<keyword evidence="17" id="KW-1185">Reference proteome</keyword>
<dbReference type="Gene3D" id="3.40.50.11030">
    <property type="entry name" value="Threonylcarbamoyl-AMP synthase, C-terminal domain"/>
    <property type="match status" value="1"/>
</dbReference>
<dbReference type="GO" id="GO:0061710">
    <property type="term" value="F:L-threonylcarbamoyladenylate synthase"/>
    <property type="evidence" value="ECO:0007669"/>
    <property type="project" value="UniProtKB-EC"/>
</dbReference>
<evidence type="ECO:0000256" key="14">
    <source>
        <dbReference type="PIRSR" id="PIRSR004930-1"/>
    </source>
</evidence>
<evidence type="ECO:0000256" key="1">
    <source>
        <dbReference type="ARBA" id="ARBA00004496"/>
    </source>
</evidence>
<dbReference type="EC" id="2.7.7.87" evidence="3 13"/>
<evidence type="ECO:0000259" key="15">
    <source>
        <dbReference type="PROSITE" id="PS51163"/>
    </source>
</evidence>
<feature type="binding site" evidence="14">
    <location>
        <position position="128"/>
    </location>
    <ligand>
        <name>ATP</name>
        <dbReference type="ChEBI" id="CHEBI:30616"/>
    </ligand>
</feature>
<feature type="binding site" evidence="14">
    <location>
        <position position="192"/>
    </location>
    <ligand>
        <name>L-threonine</name>
        <dbReference type="ChEBI" id="CHEBI:57926"/>
    </ligand>
</feature>
<keyword evidence="7 13" id="KW-0819">tRNA processing</keyword>
<dbReference type="AlphaFoldDB" id="A0AAE4ARR4"/>
<evidence type="ECO:0000256" key="11">
    <source>
        <dbReference type="ARBA" id="ARBA00029774"/>
    </source>
</evidence>
<evidence type="ECO:0000256" key="6">
    <source>
        <dbReference type="ARBA" id="ARBA00022679"/>
    </source>
</evidence>
<dbReference type="NCBIfam" id="TIGR00057">
    <property type="entry name" value="L-threonylcarbamoyladenylate synthase"/>
    <property type="match status" value="1"/>
</dbReference>
<evidence type="ECO:0000256" key="4">
    <source>
        <dbReference type="ARBA" id="ARBA00015492"/>
    </source>
</evidence>
<keyword evidence="6 13" id="KW-0808">Transferase</keyword>
<dbReference type="SUPFAM" id="SSF55821">
    <property type="entry name" value="YrdC/RibB"/>
    <property type="match status" value="1"/>
</dbReference>
<dbReference type="InterPro" id="IPR010923">
    <property type="entry name" value="T(6)A37_SUA5"/>
</dbReference>
<dbReference type="GO" id="GO:0005524">
    <property type="term" value="F:ATP binding"/>
    <property type="evidence" value="ECO:0007669"/>
    <property type="project" value="UniProtKB-UniRule"/>
</dbReference>
<dbReference type="Proteomes" id="UP001229244">
    <property type="component" value="Unassembled WGS sequence"/>
</dbReference>
<comment type="catalytic activity">
    <reaction evidence="12 13">
        <text>L-threonine + hydrogencarbonate + ATP = L-threonylcarbamoyladenylate + diphosphate + H2O</text>
        <dbReference type="Rhea" id="RHEA:36407"/>
        <dbReference type="ChEBI" id="CHEBI:15377"/>
        <dbReference type="ChEBI" id="CHEBI:17544"/>
        <dbReference type="ChEBI" id="CHEBI:30616"/>
        <dbReference type="ChEBI" id="CHEBI:33019"/>
        <dbReference type="ChEBI" id="CHEBI:57926"/>
        <dbReference type="ChEBI" id="CHEBI:73682"/>
        <dbReference type="EC" id="2.7.7.87"/>
    </reaction>
</comment>
<feature type="binding site" evidence="14">
    <location>
        <position position="162"/>
    </location>
    <ligand>
        <name>ATP</name>
        <dbReference type="ChEBI" id="CHEBI:30616"/>
    </ligand>
</feature>
<keyword evidence="8 13" id="KW-0548">Nucleotidyltransferase</keyword>
<keyword evidence="9 13" id="KW-0547">Nucleotide-binding</keyword>
<dbReference type="InterPro" id="IPR017945">
    <property type="entry name" value="DHBP_synth_RibB-like_a/b_dom"/>
</dbReference>
<dbReference type="EMBL" id="JAUSUL010000001">
    <property type="protein sequence ID" value="MDQ0314368.1"/>
    <property type="molecule type" value="Genomic_DNA"/>
</dbReference>
<dbReference type="Gene3D" id="3.90.870.10">
    <property type="entry name" value="DHBP synthase"/>
    <property type="match status" value="1"/>
</dbReference>
<accession>A0AAE4ARR4</accession>
<dbReference type="InterPro" id="IPR005145">
    <property type="entry name" value="Sua5_C"/>
</dbReference>
<comment type="similarity">
    <text evidence="2 13">Belongs to the SUA5 family.</text>
</comment>
<feature type="binding site" evidence="14">
    <location>
        <position position="152"/>
    </location>
    <ligand>
        <name>ATP</name>
        <dbReference type="ChEBI" id="CHEBI:30616"/>
    </ligand>
</feature>
<dbReference type="GO" id="GO:0005737">
    <property type="term" value="C:cytoplasm"/>
    <property type="evidence" value="ECO:0007669"/>
    <property type="project" value="UniProtKB-SubCell"/>
</dbReference>
<dbReference type="PROSITE" id="PS51163">
    <property type="entry name" value="YRDC"/>
    <property type="match status" value="1"/>
</dbReference>
<dbReference type="PIRSF" id="PIRSF004930">
    <property type="entry name" value="Tln_factor_SUA5"/>
    <property type="match status" value="1"/>
</dbReference>
<comment type="function">
    <text evidence="13">Required for the formation of a threonylcarbamoyl group on adenosine at position 37 (t(6)A37) in tRNAs that read codons beginning with adenine.</text>
</comment>
<feature type="binding site" evidence="14">
    <location>
        <position position="72"/>
    </location>
    <ligand>
        <name>ATP</name>
        <dbReference type="ChEBI" id="CHEBI:30616"/>
    </ligand>
</feature>
<feature type="domain" description="YrdC-like" evidence="15">
    <location>
        <begin position="23"/>
        <end position="210"/>
    </location>
</feature>
<dbReference type="InterPro" id="IPR050156">
    <property type="entry name" value="TC-AMP_synthase_SUA5"/>
</dbReference>
<evidence type="ECO:0000256" key="8">
    <source>
        <dbReference type="ARBA" id="ARBA00022695"/>
    </source>
</evidence>
<evidence type="ECO:0000256" key="5">
    <source>
        <dbReference type="ARBA" id="ARBA00022490"/>
    </source>
</evidence>
<evidence type="ECO:0000256" key="9">
    <source>
        <dbReference type="ARBA" id="ARBA00022741"/>
    </source>
</evidence>
<feature type="binding site" evidence="14">
    <location>
        <position position="244"/>
    </location>
    <ligand>
        <name>ATP</name>
        <dbReference type="ChEBI" id="CHEBI:30616"/>
    </ligand>
</feature>
<dbReference type="InterPro" id="IPR038385">
    <property type="entry name" value="Sua5/YwlC_C"/>
</dbReference>
<proteinExistence type="inferred from homology"/>
<dbReference type="GO" id="GO:0006450">
    <property type="term" value="P:regulation of translational fidelity"/>
    <property type="evidence" value="ECO:0007669"/>
    <property type="project" value="TreeGrafter"/>
</dbReference>
<sequence>MAFDKDPRSEALVARLTQPEDDPQAIAAAADALRRGALVAVPTETVYGLACDAASAEAVARLYAAKGRPSINPLIAHVADLAAAHREGVFDQRAERLAEAFWPGPLTLVLPRQPDCRVCEAASAGLSTLALRLPAAPLMRALAGELGRPIAAPSANLSGRISATTAEAVLEDLGGEVAVVLDSGPSPVGVESTIVDLSGPEARLLRPGGLARRDIEAVLGAPLAAPPVGAESAPAAPGLLSSHYAPEARVRLAATEVGEGEALLAFGPDLPAGAEQAVAVVNLSPRGDLNEAAAALFAALRRLDRSGAATIAVAPIPGDGLGEAIRDRLRRAAAPRGKPDRPD</sequence>
<organism evidence="16 17">
    <name type="scientific">Amorphus orientalis</name>
    <dbReference type="NCBI Taxonomy" id="649198"/>
    <lineage>
        <taxon>Bacteria</taxon>
        <taxon>Pseudomonadati</taxon>
        <taxon>Pseudomonadota</taxon>
        <taxon>Alphaproteobacteria</taxon>
        <taxon>Hyphomicrobiales</taxon>
        <taxon>Amorphaceae</taxon>
        <taxon>Amorphus</taxon>
    </lineage>
</organism>
<evidence type="ECO:0000256" key="2">
    <source>
        <dbReference type="ARBA" id="ARBA00007663"/>
    </source>
</evidence>
<dbReference type="GO" id="GO:0003725">
    <property type="term" value="F:double-stranded RNA binding"/>
    <property type="evidence" value="ECO:0007669"/>
    <property type="project" value="UniProtKB-UniRule"/>
</dbReference>
<reference evidence="16" key="1">
    <citation type="submission" date="2023-07" db="EMBL/GenBank/DDBJ databases">
        <title>Genomic Encyclopedia of Type Strains, Phase IV (KMG-IV): sequencing the most valuable type-strain genomes for metagenomic binning, comparative biology and taxonomic classification.</title>
        <authorList>
            <person name="Goeker M."/>
        </authorList>
    </citation>
    <scope>NUCLEOTIDE SEQUENCE</scope>
    <source>
        <strain evidence="16">DSM 21202</strain>
    </source>
</reference>
<feature type="binding site" evidence="14">
    <location>
        <position position="132"/>
    </location>
    <ligand>
        <name>L-threonine</name>
        <dbReference type="ChEBI" id="CHEBI:57926"/>
    </ligand>
</feature>
<feature type="binding site" evidence="14">
    <location>
        <position position="154"/>
    </location>
    <ligand>
        <name>ATP</name>
        <dbReference type="ChEBI" id="CHEBI:30616"/>
    </ligand>
</feature>
<comment type="subcellular location">
    <subcellularLocation>
        <location evidence="1 13">Cytoplasm</location>
    </subcellularLocation>
</comment>
<feature type="binding site" evidence="14">
    <location>
        <position position="206"/>
    </location>
    <ligand>
        <name>ATP</name>
        <dbReference type="ChEBI" id="CHEBI:30616"/>
    </ligand>
</feature>
<comment type="caution">
    <text evidence="16">The sequence shown here is derived from an EMBL/GenBank/DDBJ whole genome shotgun (WGS) entry which is preliminary data.</text>
</comment>
<evidence type="ECO:0000256" key="13">
    <source>
        <dbReference type="PIRNR" id="PIRNR004930"/>
    </source>
</evidence>
<dbReference type="GO" id="GO:0000049">
    <property type="term" value="F:tRNA binding"/>
    <property type="evidence" value="ECO:0007669"/>
    <property type="project" value="TreeGrafter"/>
</dbReference>
<gene>
    <name evidence="16" type="ORF">J2S73_000805</name>
</gene>
<protein>
    <recommendedName>
        <fullName evidence="4 13">Threonylcarbamoyl-AMP synthase</fullName>
        <shortName evidence="13">TC-AMP synthase</shortName>
        <ecNumber evidence="3 13">2.7.7.87</ecNumber>
    </recommendedName>
    <alternativeName>
        <fullName evidence="11 13">L-threonylcarbamoyladenylate synthase</fullName>
    </alternativeName>
</protein>
<keyword evidence="5 13" id="KW-0963">Cytoplasm</keyword>
<dbReference type="InterPro" id="IPR006070">
    <property type="entry name" value="Sua5-like_dom"/>
</dbReference>
<feature type="binding site" evidence="14">
    <location>
        <position position="45"/>
    </location>
    <ligand>
        <name>L-threonine</name>
        <dbReference type="ChEBI" id="CHEBI:57926"/>
    </ligand>
</feature>
<name>A0AAE4ARR4_9HYPH</name>
<dbReference type="PANTHER" id="PTHR17490:SF16">
    <property type="entry name" value="THREONYLCARBAMOYL-AMP SYNTHASE"/>
    <property type="match status" value="1"/>
</dbReference>
<evidence type="ECO:0000313" key="17">
    <source>
        <dbReference type="Proteomes" id="UP001229244"/>
    </source>
</evidence>
<dbReference type="RefSeq" id="WP_306884141.1">
    <property type="nucleotide sequence ID" value="NZ_JAUSUL010000001.1"/>
</dbReference>
<dbReference type="Pfam" id="PF01300">
    <property type="entry name" value="Sua5_yciO_yrdC"/>
    <property type="match status" value="1"/>
</dbReference>
<dbReference type="Pfam" id="PF03481">
    <property type="entry name" value="Sua5_C"/>
    <property type="match status" value="1"/>
</dbReference>
<evidence type="ECO:0000256" key="10">
    <source>
        <dbReference type="ARBA" id="ARBA00022840"/>
    </source>
</evidence>